<dbReference type="SUPFAM" id="SSF52467">
    <property type="entry name" value="DHS-like NAD/FAD-binding domain"/>
    <property type="match status" value="1"/>
</dbReference>
<protein>
    <submittedName>
        <fullName evidence="6">Electron transfer flavoprotein FAD-binding domain protein</fullName>
    </submittedName>
</protein>
<dbReference type="InterPro" id="IPR014731">
    <property type="entry name" value="ETF_asu_C"/>
</dbReference>
<dbReference type="AlphaFoldDB" id="C0W038"/>
<reference evidence="6 7" key="1">
    <citation type="submission" date="2009-01" db="EMBL/GenBank/DDBJ databases">
        <authorList>
            <person name="Qin X."/>
            <person name="Bachman B."/>
            <person name="Battles P."/>
            <person name="Bell A."/>
            <person name="Bess C."/>
            <person name="Bickham C."/>
            <person name="Chaboub L."/>
            <person name="Chen D."/>
            <person name="Coyle M."/>
            <person name="Deiros D.R."/>
            <person name="Dinh H."/>
            <person name="Forbes L."/>
            <person name="Fowler G."/>
            <person name="Francisco L."/>
            <person name="Fu Q."/>
            <person name="Gubbala S."/>
            <person name="Hale W."/>
            <person name="Han Y."/>
            <person name="Hemphill L."/>
            <person name="Highlander S.K."/>
            <person name="Hirani K."/>
            <person name="Hogues M."/>
            <person name="Jackson L."/>
            <person name="Jakkamsetti A."/>
            <person name="Javaid M."/>
            <person name="Jiang H."/>
            <person name="Korchina V."/>
            <person name="Kovar C."/>
            <person name="Lara F."/>
            <person name="Lee S."/>
            <person name="Mata R."/>
            <person name="Mathew T."/>
            <person name="Moen C."/>
            <person name="Morales K."/>
            <person name="Munidasa M."/>
            <person name="Nazareth L."/>
            <person name="Ngo R."/>
            <person name="Nguyen L."/>
            <person name="Okwuonu G."/>
            <person name="Ongeri F."/>
            <person name="Patil S."/>
            <person name="Petrosino J."/>
            <person name="Pham C."/>
            <person name="Pham P."/>
            <person name="Pu L.-L."/>
            <person name="Puazo M."/>
            <person name="Raj R."/>
            <person name="Reid J."/>
            <person name="Rouhana J."/>
            <person name="Saada N."/>
            <person name="Shang Y."/>
            <person name="Simmons D."/>
            <person name="Thornton R."/>
            <person name="Warren J."/>
            <person name="Weissenberger G."/>
            <person name="Zhang J."/>
            <person name="Zhang L."/>
            <person name="Zhou C."/>
            <person name="Zhu D."/>
            <person name="Muzny D."/>
            <person name="Worley K."/>
            <person name="Gibbs R."/>
        </authorList>
    </citation>
    <scope>NUCLEOTIDE SEQUENCE [LARGE SCALE GENOMIC DNA]</scope>
    <source>
        <strain evidence="6 7">DSM 15436</strain>
    </source>
</reference>
<evidence type="ECO:0000256" key="4">
    <source>
        <dbReference type="PIRSR" id="PIRSR000089-1"/>
    </source>
</evidence>
<feature type="binding site" evidence="4">
    <location>
        <begin position="240"/>
        <end position="241"/>
    </location>
    <ligand>
        <name>FAD</name>
        <dbReference type="ChEBI" id="CHEBI:57692"/>
    </ligand>
</feature>
<dbReference type="InterPro" id="IPR014729">
    <property type="entry name" value="Rossmann-like_a/b/a_fold"/>
</dbReference>
<dbReference type="GO" id="GO:0033539">
    <property type="term" value="P:fatty acid beta-oxidation using acyl-CoA dehydrogenase"/>
    <property type="evidence" value="ECO:0007669"/>
    <property type="project" value="TreeGrafter"/>
</dbReference>
<dbReference type="RefSeq" id="WP_006546688.1">
    <property type="nucleotide sequence ID" value="NZ_DS999543.1"/>
</dbReference>
<dbReference type="EMBL" id="ACFG01000030">
    <property type="protein sequence ID" value="EEH63897.1"/>
    <property type="molecule type" value="Genomic_DNA"/>
</dbReference>
<comment type="caution">
    <text evidence="6">The sequence shown here is derived from an EMBL/GenBank/DDBJ whole genome shotgun (WGS) entry which is preliminary data.</text>
</comment>
<sequence>MLTNPILVITDHVGDPVQGFTLTGPSQQLLTLARSLTAGPVHAVALNPDPDMEALGAYGVSEVFTPDLCGVSPRVAAVVADAALAVIRQAEYAAVLNVSNYRGREVAGILAAKLHSGAAVDVTACKVVDGELQASKTVLGGTWATSFKVARGTPIISLRPSAVEAVAAEAVTSPTVTAVPVEYSAAAKAVQVVSSEEQGSDGRVALAEAPIAVIGGRGVDGDFTLVEELADALGAGVGATRVACDEGWIERSAQVGQTGVTIAPRLYIGLGVSGAVHHTCGIQASQKIVAVCDDPDAPIFELTDFGVVGDINEVVPQALEELRNLGVVNN</sequence>
<feature type="domain" description="Electron transfer flavoprotein alpha/beta-subunit N-terminal" evidence="5">
    <location>
        <begin position="6"/>
        <end position="192"/>
    </location>
</feature>
<comment type="function">
    <text evidence="3">The electron transfer flavoprotein serves as a specific electron acceptor for other dehydrogenases. It transfers the electrons to the main respiratory chain via ETF-ubiquinone oxidoreductase (ETF dehydrogenase).</text>
</comment>
<feature type="binding site" evidence="4">
    <location>
        <begin position="271"/>
        <end position="278"/>
    </location>
    <ligand>
        <name>FAD</name>
        <dbReference type="ChEBI" id="CHEBI:57692"/>
    </ligand>
</feature>
<proteinExistence type="inferred from homology"/>
<name>C0W038_9ACTO</name>
<dbReference type="GO" id="GO:0009055">
    <property type="term" value="F:electron transfer activity"/>
    <property type="evidence" value="ECO:0007669"/>
    <property type="project" value="InterPro"/>
</dbReference>
<dbReference type="Gene3D" id="3.40.50.1220">
    <property type="entry name" value="TPP-binding domain"/>
    <property type="match status" value="1"/>
</dbReference>
<keyword evidence="4" id="KW-0285">Flavoprotein</keyword>
<feature type="binding site" evidence="4">
    <location>
        <position position="217"/>
    </location>
    <ligand>
        <name>FAD</name>
        <dbReference type="ChEBI" id="CHEBI:57692"/>
    </ligand>
</feature>
<feature type="binding site" evidence="4">
    <location>
        <begin position="254"/>
        <end position="258"/>
    </location>
    <ligand>
        <name>FAD</name>
        <dbReference type="ChEBI" id="CHEBI:57692"/>
    </ligand>
</feature>
<dbReference type="STRING" id="525245.HMPREF0044_0916"/>
<dbReference type="Pfam" id="PF01012">
    <property type="entry name" value="ETF"/>
    <property type="match status" value="1"/>
</dbReference>
<dbReference type="Pfam" id="PF00766">
    <property type="entry name" value="ETF_alpha"/>
    <property type="match status" value="1"/>
</dbReference>
<evidence type="ECO:0000256" key="3">
    <source>
        <dbReference type="ARBA" id="ARBA00025649"/>
    </source>
</evidence>
<dbReference type="PIRSF" id="PIRSF000089">
    <property type="entry name" value="Electra_flavoP_a"/>
    <property type="match status" value="1"/>
</dbReference>
<evidence type="ECO:0000259" key="5">
    <source>
        <dbReference type="SMART" id="SM00893"/>
    </source>
</evidence>
<dbReference type="GO" id="GO:0050660">
    <property type="term" value="F:flavin adenine dinucleotide binding"/>
    <property type="evidence" value="ECO:0007669"/>
    <property type="project" value="InterPro"/>
</dbReference>
<dbReference type="InterPro" id="IPR001308">
    <property type="entry name" value="ETF_a/FixB"/>
</dbReference>
<dbReference type="InterPro" id="IPR014730">
    <property type="entry name" value="ETF_a/b_N"/>
</dbReference>
<dbReference type="eggNOG" id="COG2025">
    <property type="taxonomic scope" value="Bacteria"/>
</dbReference>
<dbReference type="Proteomes" id="UP000010301">
    <property type="component" value="Unassembled WGS sequence"/>
</dbReference>
<dbReference type="HOGENOM" id="CLU_034178_0_1_11"/>
<gene>
    <name evidence="6" type="primary">etfA</name>
    <name evidence="6" type="ORF">HMPREF0044_0916</name>
</gene>
<dbReference type="Gene3D" id="3.40.50.620">
    <property type="entry name" value="HUPs"/>
    <property type="match status" value="1"/>
</dbReference>
<dbReference type="PANTHER" id="PTHR43153:SF1">
    <property type="entry name" value="ELECTRON TRANSFER FLAVOPROTEIN SUBUNIT ALPHA, MITOCHONDRIAL"/>
    <property type="match status" value="1"/>
</dbReference>
<organism evidence="6 7">
    <name type="scientific">Gleimia coleocanis DSM 15436</name>
    <dbReference type="NCBI Taxonomy" id="525245"/>
    <lineage>
        <taxon>Bacteria</taxon>
        <taxon>Bacillati</taxon>
        <taxon>Actinomycetota</taxon>
        <taxon>Actinomycetes</taxon>
        <taxon>Actinomycetales</taxon>
        <taxon>Actinomycetaceae</taxon>
        <taxon>Gleimia</taxon>
    </lineage>
</organism>
<comment type="similarity">
    <text evidence="1">Belongs to the ETF alpha-subunit/FixB family.</text>
</comment>
<evidence type="ECO:0000313" key="7">
    <source>
        <dbReference type="Proteomes" id="UP000010301"/>
    </source>
</evidence>
<dbReference type="InterPro" id="IPR029035">
    <property type="entry name" value="DHS-like_NAD/FAD-binding_dom"/>
</dbReference>
<keyword evidence="7" id="KW-1185">Reference proteome</keyword>
<evidence type="ECO:0000256" key="2">
    <source>
        <dbReference type="ARBA" id="ARBA00011355"/>
    </source>
</evidence>
<dbReference type="SUPFAM" id="SSF52402">
    <property type="entry name" value="Adenine nucleotide alpha hydrolases-like"/>
    <property type="match status" value="1"/>
</dbReference>
<comment type="subunit">
    <text evidence="2">Heterodimer of an alpha and a beta subunit.</text>
</comment>
<comment type="cofactor">
    <cofactor evidence="4">
        <name>FAD</name>
        <dbReference type="ChEBI" id="CHEBI:57692"/>
    </cofactor>
    <text evidence="4">Binds 1 FAD per dimer.</text>
</comment>
<keyword evidence="4" id="KW-0274">FAD</keyword>
<dbReference type="SMART" id="SM00893">
    <property type="entry name" value="ETF"/>
    <property type="match status" value="1"/>
</dbReference>
<accession>C0W038</accession>
<feature type="binding site" evidence="4">
    <location>
        <begin position="310"/>
        <end position="311"/>
    </location>
    <ligand>
        <name>FAD</name>
        <dbReference type="ChEBI" id="CHEBI:57692"/>
    </ligand>
</feature>
<evidence type="ECO:0000313" key="6">
    <source>
        <dbReference type="EMBL" id="EEH63897.1"/>
    </source>
</evidence>
<evidence type="ECO:0000256" key="1">
    <source>
        <dbReference type="ARBA" id="ARBA00005817"/>
    </source>
</evidence>
<dbReference type="PANTHER" id="PTHR43153">
    <property type="entry name" value="ELECTRON TRANSFER FLAVOPROTEIN ALPHA"/>
    <property type="match status" value="1"/>
</dbReference>